<accession>A0A1F5PE83</accession>
<dbReference type="STRING" id="1817828.A2722_01680"/>
<dbReference type="SUPFAM" id="SSF52833">
    <property type="entry name" value="Thioredoxin-like"/>
    <property type="match status" value="1"/>
</dbReference>
<organism evidence="2 3">
    <name type="scientific">Candidatus Doudnabacteria bacterium RIFCSPHIGHO2_01_FULL_50_11</name>
    <dbReference type="NCBI Taxonomy" id="1817828"/>
    <lineage>
        <taxon>Bacteria</taxon>
        <taxon>Candidatus Doudnaibacteriota</taxon>
    </lineage>
</organism>
<keyword evidence="1" id="KW-0812">Transmembrane</keyword>
<evidence type="ECO:0008006" key="4">
    <source>
        <dbReference type="Google" id="ProtNLM"/>
    </source>
</evidence>
<comment type="caution">
    <text evidence="2">The sequence shown here is derived from an EMBL/GenBank/DDBJ whole genome shotgun (WGS) entry which is preliminary data.</text>
</comment>
<reference evidence="2 3" key="1">
    <citation type="journal article" date="2016" name="Nat. Commun.">
        <title>Thousands of microbial genomes shed light on interconnected biogeochemical processes in an aquifer system.</title>
        <authorList>
            <person name="Anantharaman K."/>
            <person name="Brown C.T."/>
            <person name="Hug L.A."/>
            <person name="Sharon I."/>
            <person name="Castelle C.J."/>
            <person name="Probst A.J."/>
            <person name="Thomas B.C."/>
            <person name="Singh A."/>
            <person name="Wilkins M.J."/>
            <person name="Karaoz U."/>
            <person name="Brodie E.L."/>
            <person name="Williams K.H."/>
            <person name="Hubbard S.S."/>
            <person name="Banfield J.F."/>
        </authorList>
    </citation>
    <scope>NUCLEOTIDE SEQUENCE [LARGE SCALE GENOMIC DNA]</scope>
</reference>
<evidence type="ECO:0000256" key="1">
    <source>
        <dbReference type="SAM" id="Phobius"/>
    </source>
</evidence>
<dbReference type="PANTHER" id="PTHR34573">
    <property type="entry name" value="VKC DOMAIN-CONTAINING PROTEIN"/>
    <property type="match status" value="1"/>
</dbReference>
<keyword evidence="1" id="KW-1133">Transmembrane helix</keyword>
<dbReference type="Proteomes" id="UP000178377">
    <property type="component" value="Unassembled WGS sequence"/>
</dbReference>
<dbReference type="EMBL" id="MFEO01000035">
    <property type="protein sequence ID" value="OGE88247.1"/>
    <property type="molecule type" value="Genomic_DNA"/>
</dbReference>
<dbReference type="InterPro" id="IPR036249">
    <property type="entry name" value="Thioredoxin-like_sf"/>
</dbReference>
<dbReference type="Gene3D" id="3.40.30.10">
    <property type="entry name" value="Glutaredoxin"/>
    <property type="match status" value="1"/>
</dbReference>
<evidence type="ECO:0000313" key="3">
    <source>
        <dbReference type="Proteomes" id="UP000178377"/>
    </source>
</evidence>
<dbReference type="AlphaFoldDB" id="A0A1F5PE83"/>
<evidence type="ECO:0000313" key="2">
    <source>
        <dbReference type="EMBL" id="OGE88247.1"/>
    </source>
</evidence>
<keyword evidence="1" id="KW-0472">Membrane</keyword>
<name>A0A1F5PE83_9BACT</name>
<protein>
    <recommendedName>
        <fullName evidence="4">Thioredoxin domain-containing protein</fullName>
    </recommendedName>
</protein>
<dbReference type="CDD" id="cd02961">
    <property type="entry name" value="PDI_a_family"/>
    <property type="match status" value="1"/>
</dbReference>
<dbReference type="PANTHER" id="PTHR34573:SF1">
    <property type="entry name" value="VITAMIN K EPOXIDE REDUCTASE DOMAIN-CONTAINING PROTEIN"/>
    <property type="match status" value="1"/>
</dbReference>
<sequence length="124" mass="13839">MSKISWIILIVCSVSLTAAILVFGKSRDPSYESLDSFATCLADQGAVMYGADWCPHCKRQKELFGDSFRLVKYIECPQNNQLCTDKKIESYPTWEFASGARLEGEQSIAVLAEKANCPLPPIKR</sequence>
<proteinExistence type="predicted"/>
<gene>
    <name evidence="2" type="ORF">A2722_01680</name>
</gene>
<feature type="transmembrane region" description="Helical" evidence="1">
    <location>
        <begin position="6"/>
        <end position="24"/>
    </location>
</feature>